<dbReference type="Proteomes" id="UP000011571">
    <property type="component" value="Unassembled WGS sequence"/>
</dbReference>
<proteinExistence type="predicted"/>
<dbReference type="Gene3D" id="1.10.10.10">
    <property type="entry name" value="Winged helix-like DNA-binding domain superfamily/Winged helix DNA-binding domain"/>
    <property type="match status" value="1"/>
</dbReference>
<dbReference type="InterPro" id="IPR036388">
    <property type="entry name" value="WH-like_DNA-bd_sf"/>
</dbReference>
<dbReference type="InterPro" id="IPR036390">
    <property type="entry name" value="WH_DNA-bd_sf"/>
</dbReference>
<gene>
    <name evidence="1" type="ORF">C454_12173</name>
</gene>
<dbReference type="InterPro" id="IPR055944">
    <property type="entry name" value="DUF7522"/>
</dbReference>
<name>M0H899_HALGM</name>
<dbReference type="Pfam" id="PF24366">
    <property type="entry name" value="DUF7522"/>
    <property type="match status" value="1"/>
</dbReference>
<evidence type="ECO:0000313" key="2">
    <source>
        <dbReference type="Proteomes" id="UP000011571"/>
    </source>
</evidence>
<dbReference type="SUPFAM" id="SSF46785">
    <property type="entry name" value="Winged helix' DNA-binding domain"/>
    <property type="match status" value="1"/>
</dbReference>
<sequence length="202" mass="23022">MLKGLARATLATPTELAENTELQRSHLSRAISELREEDIVKLHAPEERTVGRYYGLTDFGEAAWEHLRTDIIHVEWQDSDPTSETSCRFVETVTQLLGDKLRFVGMYDGASARLLYADDDARSEYTEQELTDGARELVFRRGNLDLNIPNKECWAQIYFFDPEALLIAQDPDRNLYSASFSPYQDVDISALLNTIESVVLQE</sequence>
<accession>M0H899</accession>
<dbReference type="AlphaFoldDB" id="M0H899"/>
<reference evidence="1 2" key="1">
    <citation type="journal article" date="2014" name="PLoS Genet.">
        <title>Phylogenetically driven sequencing of extremely halophilic archaea reveals strategies for static and dynamic osmo-response.</title>
        <authorList>
            <person name="Becker E.A."/>
            <person name="Seitzer P.M."/>
            <person name="Tritt A."/>
            <person name="Larsen D."/>
            <person name="Krusor M."/>
            <person name="Yao A.I."/>
            <person name="Wu D."/>
            <person name="Madern D."/>
            <person name="Eisen J.A."/>
            <person name="Darling A.E."/>
            <person name="Facciotti M.T."/>
        </authorList>
    </citation>
    <scope>NUCLEOTIDE SEQUENCE [LARGE SCALE GENOMIC DNA]</scope>
    <source>
        <strain evidence="2">ATCC 33959 / DSM 4427 / JCM 8863 / NBRC 102184 / NCIMB 2188 / Ma 2.38</strain>
    </source>
</reference>
<dbReference type="EMBL" id="AOLJ01000018">
    <property type="protein sequence ID" value="ELZ79957.1"/>
    <property type="molecule type" value="Genomic_DNA"/>
</dbReference>
<comment type="caution">
    <text evidence="1">The sequence shown here is derived from an EMBL/GenBank/DDBJ whole genome shotgun (WGS) entry which is preliminary data.</text>
</comment>
<evidence type="ECO:0000313" key="1">
    <source>
        <dbReference type="EMBL" id="ELZ79957.1"/>
    </source>
</evidence>
<protein>
    <submittedName>
        <fullName evidence="1">Uncharacterized protein</fullName>
    </submittedName>
</protein>
<organism evidence="1 2">
    <name type="scientific">Haloferax gibbonsii (strain ATCC 33959 / DSM 4427 / JCM 8863 / NBRC 102184 / NCIMB 2188 / Ma 2.38)</name>
    <dbReference type="NCBI Taxonomy" id="1227459"/>
    <lineage>
        <taxon>Archaea</taxon>
        <taxon>Methanobacteriati</taxon>
        <taxon>Methanobacteriota</taxon>
        <taxon>Stenosarchaea group</taxon>
        <taxon>Halobacteria</taxon>
        <taxon>Halobacteriales</taxon>
        <taxon>Haloferacaceae</taxon>
        <taxon>Haloferax</taxon>
    </lineage>
</organism>
<keyword evidence="2" id="KW-1185">Reference proteome</keyword>